<dbReference type="AlphaFoldDB" id="A0A915L891"/>
<name>A0A915L891_ROMCU</name>
<dbReference type="WBParaSite" id="nRc.2.0.1.t47335-RA">
    <property type="protein sequence ID" value="nRc.2.0.1.t47335-RA"/>
    <property type="gene ID" value="nRc.2.0.1.g47335"/>
</dbReference>
<reference evidence="2" key="1">
    <citation type="submission" date="2022-11" db="UniProtKB">
        <authorList>
            <consortium name="WormBaseParasite"/>
        </authorList>
    </citation>
    <scope>IDENTIFICATION</scope>
</reference>
<dbReference type="Proteomes" id="UP000887565">
    <property type="component" value="Unplaced"/>
</dbReference>
<keyword evidence="1" id="KW-1185">Reference proteome</keyword>
<sequence length="62" mass="6893">MNILRNWLKIRILYVQRLTTKKDKKQNNKKSKTLAVPNKACSEAIAAAIETGVVAACKTPPI</sequence>
<evidence type="ECO:0000313" key="1">
    <source>
        <dbReference type="Proteomes" id="UP000887565"/>
    </source>
</evidence>
<proteinExistence type="predicted"/>
<protein>
    <submittedName>
        <fullName evidence="2">Uncharacterized protein</fullName>
    </submittedName>
</protein>
<evidence type="ECO:0000313" key="2">
    <source>
        <dbReference type="WBParaSite" id="nRc.2.0.1.t47335-RA"/>
    </source>
</evidence>
<accession>A0A915L891</accession>
<organism evidence="1 2">
    <name type="scientific">Romanomermis culicivorax</name>
    <name type="common">Nematode worm</name>
    <dbReference type="NCBI Taxonomy" id="13658"/>
    <lineage>
        <taxon>Eukaryota</taxon>
        <taxon>Metazoa</taxon>
        <taxon>Ecdysozoa</taxon>
        <taxon>Nematoda</taxon>
        <taxon>Enoplea</taxon>
        <taxon>Dorylaimia</taxon>
        <taxon>Mermithida</taxon>
        <taxon>Mermithoidea</taxon>
        <taxon>Mermithidae</taxon>
        <taxon>Romanomermis</taxon>
    </lineage>
</organism>